<evidence type="ECO:0000256" key="1">
    <source>
        <dbReference type="SAM" id="MobiDB-lite"/>
    </source>
</evidence>
<proteinExistence type="predicted"/>
<sequence>MVLGVGPLGGGDGLTLTEGLAEGVAVGEDADWLGRPSGGRGVGPAVAGGGELVAAGACGAGDSRGVGVARGLRVPALLRSLTAPPLPGRVAGRSGEREAVGDAVTSASGSSGDAWSGVGSACGGSMECWGSSDAPARPPSTANVAAARARTPYFFNCGGGRRRAAGASAEEAGDQASSGDSEGPDPSLNRTSHTAVPAAGASPLRSPGGAASDSYAPHSGHVTVPLRGRRQGRQ</sequence>
<feature type="region of interest" description="Disordered" evidence="1">
    <location>
        <begin position="164"/>
        <end position="234"/>
    </location>
</feature>
<feature type="compositionally biased region" description="Low complexity" evidence="1">
    <location>
        <begin position="165"/>
        <end position="179"/>
    </location>
</feature>
<organism evidence="2 3">
    <name type="scientific">Streptomyces pristinaespiralis (strain ATCC 25486 / DSM 40338 / CBS 914.69 / JCM 4507 / KCC S-0507 / NBRC 13074 / NRRL 2958 / 5647)</name>
    <dbReference type="NCBI Taxonomy" id="457429"/>
    <lineage>
        <taxon>Bacteria</taxon>
        <taxon>Bacillati</taxon>
        <taxon>Actinomycetota</taxon>
        <taxon>Actinomycetes</taxon>
        <taxon>Kitasatosporales</taxon>
        <taxon>Streptomycetaceae</taxon>
        <taxon>Streptomyces</taxon>
    </lineage>
</organism>
<feature type="region of interest" description="Disordered" evidence="1">
    <location>
        <begin position="88"/>
        <end position="116"/>
    </location>
</feature>
<dbReference type="HOGENOM" id="CLU_1189344_0_0_11"/>
<evidence type="ECO:0000313" key="2">
    <source>
        <dbReference type="EMBL" id="EDY63066.1"/>
    </source>
</evidence>
<gene>
    <name evidence="2" type="ORF">SSDG_01385</name>
</gene>
<feature type="compositionally biased region" description="Low complexity" evidence="1">
    <location>
        <begin position="106"/>
        <end position="116"/>
    </location>
</feature>
<dbReference type="AlphaFoldDB" id="B5H875"/>
<reference evidence="3" key="2">
    <citation type="submission" date="2009-10" db="EMBL/GenBank/DDBJ databases">
        <title>The genome sequence of Streptomyces pristinaespiralis strain ATCC 25486.</title>
        <authorList>
            <consortium name="The Broad Institute Genome Sequencing Platform"/>
            <consortium name="Broad Institute Microbial Sequencing Center"/>
            <person name="Fischbach M."/>
            <person name="Godfrey P."/>
            <person name="Ward D."/>
            <person name="Young S."/>
            <person name="Zeng Q."/>
            <person name="Koehrsen M."/>
            <person name="Alvarado L."/>
            <person name="Berlin A.M."/>
            <person name="Bochicchio J."/>
            <person name="Borenstein D."/>
            <person name="Chapman S.B."/>
            <person name="Chen Z."/>
            <person name="Engels R."/>
            <person name="Freedman E."/>
            <person name="Gellesch M."/>
            <person name="Goldberg J."/>
            <person name="Griggs A."/>
            <person name="Gujja S."/>
            <person name="Heilman E.R."/>
            <person name="Heiman D.I."/>
            <person name="Hepburn T.A."/>
            <person name="Howarth C."/>
            <person name="Jen D."/>
            <person name="Larson L."/>
            <person name="Lewis B."/>
            <person name="Mehta T."/>
            <person name="Park D."/>
            <person name="Pearson M."/>
            <person name="Richards J."/>
            <person name="Roberts A."/>
            <person name="Saif S."/>
            <person name="Shea T.D."/>
            <person name="Shenoy N."/>
            <person name="Sisk P."/>
            <person name="Stolte C."/>
            <person name="Sykes S.N."/>
            <person name="Thomson T."/>
            <person name="Walk T."/>
            <person name="White J."/>
            <person name="Yandava C."/>
            <person name="Straight P."/>
            <person name="Clardy J."/>
            <person name="Hung D."/>
            <person name="Kolter R."/>
            <person name="Mekalanos J."/>
            <person name="Walker S."/>
            <person name="Walsh C.T."/>
            <person name="Wieland-Brown L.C."/>
            <person name="Haas B."/>
            <person name="Nusbaum C."/>
            <person name="Birren B."/>
        </authorList>
    </citation>
    <scope>NUCLEOTIDE SEQUENCE [LARGE SCALE GENOMIC DNA]</scope>
    <source>
        <strain evidence="3">ATCC 25486 / DSM 40338 / CBS 914.69 / JCM 4507 / NBRC 13074 / NRRL 2958 / 5647</strain>
    </source>
</reference>
<dbReference type="EMBL" id="CM000950">
    <property type="protein sequence ID" value="EDY63066.1"/>
    <property type="molecule type" value="Genomic_DNA"/>
</dbReference>
<accession>B5H875</accession>
<reference evidence="3" key="1">
    <citation type="submission" date="2008-02" db="EMBL/GenBank/DDBJ databases">
        <authorList>
            <consortium name="The Broad Institute Genome Sequencing Platform"/>
            <person name="Fischbach M."/>
            <person name="Ward D."/>
            <person name="Young S."/>
            <person name="Jaffe D."/>
            <person name="Gnerre S."/>
            <person name="Berlin A."/>
            <person name="Heiman D."/>
            <person name="Hepburn T."/>
            <person name="Sykes S."/>
            <person name="Alvarado L."/>
            <person name="Kodira C.D."/>
            <person name="Straight P."/>
            <person name="Clardy J."/>
            <person name="Hung D."/>
            <person name="Kolter R."/>
            <person name="Mekalanos J."/>
            <person name="Walker S."/>
            <person name="Walsh C.T."/>
            <person name="Lander E."/>
            <person name="Galagan J."/>
            <person name="Nusbaum C."/>
            <person name="Birren B."/>
        </authorList>
    </citation>
    <scope>NUCLEOTIDE SEQUENCE [LARGE SCALE GENOMIC DNA]</scope>
    <source>
        <strain evidence="3">ATCC 25486 / DSM 40338 / CBS 914.69 / JCM 4507 / NBRC 13074 / NRRL 2958 / 5647</strain>
    </source>
</reference>
<dbReference type="Proteomes" id="UP000002805">
    <property type="component" value="Chromosome"/>
</dbReference>
<protein>
    <submittedName>
        <fullName evidence="2">Uncharacterized protein</fullName>
    </submittedName>
</protein>
<keyword evidence="3" id="KW-1185">Reference proteome</keyword>
<name>B5H875_STRE2</name>
<evidence type="ECO:0000313" key="3">
    <source>
        <dbReference type="Proteomes" id="UP000002805"/>
    </source>
</evidence>